<accession>A0A6J5QUS2</accession>
<name>A0A6J5QUS2_9CAUD</name>
<sequence length="275" mass="30167">MSNAMVPVEQISIMAQAVAKSGLFGMKTPEQAMALMLVAQAEGYSPALAARDYHIIQGRPALKADAMLARFQMAGGKVEWVTYTDAEVKATFSHPQGGSITLAWTFEQAKKIGLTGKDNWKNYPRAMLRARVVSEGIRTVFPGCVVGVYTPEEVQDFTPTERDITPVPTKTEAMEALNAIPEVVETEEPWEFLVPGRENIMLDNKADWIDTLLNLVHKVADSKLDAAAKDDKVATLKKANTKGFGRIGIMESSDLFRTISAIIAPKMEEVELPKP</sequence>
<dbReference type="EMBL" id="LR797128">
    <property type="protein sequence ID" value="CAB4188399.1"/>
    <property type="molecule type" value="Genomic_DNA"/>
</dbReference>
<gene>
    <name evidence="1" type="ORF">UFOVP1174_30</name>
</gene>
<organism evidence="1">
    <name type="scientific">uncultured Caudovirales phage</name>
    <dbReference type="NCBI Taxonomy" id="2100421"/>
    <lineage>
        <taxon>Viruses</taxon>
        <taxon>Duplodnaviria</taxon>
        <taxon>Heunggongvirae</taxon>
        <taxon>Uroviricota</taxon>
        <taxon>Caudoviricetes</taxon>
        <taxon>Peduoviridae</taxon>
        <taxon>Maltschvirus</taxon>
        <taxon>Maltschvirus maltsch</taxon>
    </lineage>
</organism>
<reference evidence="1" key="1">
    <citation type="submission" date="2020-05" db="EMBL/GenBank/DDBJ databases">
        <authorList>
            <person name="Chiriac C."/>
            <person name="Salcher M."/>
            <person name="Ghai R."/>
            <person name="Kavagutti S V."/>
        </authorList>
    </citation>
    <scope>NUCLEOTIDE SEQUENCE</scope>
</reference>
<proteinExistence type="predicted"/>
<evidence type="ECO:0000313" key="1">
    <source>
        <dbReference type="EMBL" id="CAB4188399.1"/>
    </source>
</evidence>
<protein>
    <submittedName>
        <fullName evidence="1">RecT family</fullName>
    </submittedName>
</protein>